<protein>
    <submittedName>
        <fullName evidence="2">Uncharacterized protein</fullName>
    </submittedName>
</protein>
<name>A0A915KX07_ROMCU</name>
<organism evidence="1 2">
    <name type="scientific">Romanomermis culicivorax</name>
    <name type="common">Nematode worm</name>
    <dbReference type="NCBI Taxonomy" id="13658"/>
    <lineage>
        <taxon>Eukaryota</taxon>
        <taxon>Metazoa</taxon>
        <taxon>Ecdysozoa</taxon>
        <taxon>Nematoda</taxon>
        <taxon>Enoplea</taxon>
        <taxon>Dorylaimia</taxon>
        <taxon>Mermithida</taxon>
        <taxon>Mermithoidea</taxon>
        <taxon>Mermithidae</taxon>
        <taxon>Romanomermis</taxon>
    </lineage>
</organism>
<evidence type="ECO:0000313" key="2">
    <source>
        <dbReference type="WBParaSite" id="nRc.2.0.1.t42055-RA"/>
    </source>
</evidence>
<reference evidence="2" key="1">
    <citation type="submission" date="2022-11" db="UniProtKB">
        <authorList>
            <consortium name="WormBaseParasite"/>
        </authorList>
    </citation>
    <scope>IDENTIFICATION</scope>
</reference>
<evidence type="ECO:0000313" key="1">
    <source>
        <dbReference type="Proteomes" id="UP000887565"/>
    </source>
</evidence>
<keyword evidence="1" id="KW-1185">Reference proteome</keyword>
<sequence length="60" mass="6534">MVSCRDPVILTLCKCYATAGRCFDPCIRQLSSSCYRSLIQLTRCACQSDIAAQAAIFPGI</sequence>
<dbReference type="AlphaFoldDB" id="A0A915KX07"/>
<accession>A0A915KX07</accession>
<dbReference type="Proteomes" id="UP000887565">
    <property type="component" value="Unplaced"/>
</dbReference>
<dbReference type="WBParaSite" id="nRc.2.0.1.t42055-RA">
    <property type="protein sequence ID" value="nRc.2.0.1.t42055-RA"/>
    <property type="gene ID" value="nRc.2.0.1.g42055"/>
</dbReference>
<proteinExistence type="predicted"/>